<feature type="signal peptide" evidence="2">
    <location>
        <begin position="1"/>
        <end position="23"/>
    </location>
</feature>
<reference evidence="4" key="2">
    <citation type="submission" date="2017-05" db="EMBL/GenBank/DDBJ databases">
        <authorList>
            <consortium name="The Broad Institute Genomics Platform"/>
            <consortium name="The Broad Institute Genomic Center for Infectious Diseases"/>
            <person name="Earl A."/>
            <person name="Manson A."/>
            <person name="Schwartman J."/>
            <person name="Gilmore M."/>
            <person name="Abouelleil A."/>
            <person name="Cao P."/>
            <person name="Chapman S."/>
            <person name="Cusick C."/>
            <person name="Shea T."/>
            <person name="Young S."/>
            <person name="Neafsey D."/>
            <person name="Nusbaum C."/>
            <person name="Birren B."/>
        </authorList>
    </citation>
    <scope>NUCLEOTIDE SEQUENCE</scope>
    <source>
        <strain evidence="4">9E7_DIV0242</strain>
    </source>
</reference>
<organism evidence="3">
    <name type="scientific">Candidatus Enterococcus clewellii</name>
    <dbReference type="NCBI Taxonomy" id="1834193"/>
    <lineage>
        <taxon>Bacteria</taxon>
        <taxon>Bacillati</taxon>
        <taxon>Bacillota</taxon>
        <taxon>Bacilli</taxon>
        <taxon>Lactobacillales</taxon>
        <taxon>Enterococcaceae</taxon>
        <taxon>Enterococcus</taxon>
    </lineage>
</organism>
<dbReference type="Proteomes" id="UP000195141">
    <property type="component" value="Chromosome"/>
</dbReference>
<reference evidence="4" key="3">
    <citation type="submission" date="2024-03" db="EMBL/GenBank/DDBJ databases">
        <title>The Genome Sequence of Enterococcus sp. DIV0242b.</title>
        <authorList>
            <consortium name="The Broad Institute Genomics Platform"/>
            <consortium name="The Broad Institute Microbial Omics Core"/>
            <consortium name="The Broad Institute Genomic Center for Infectious Diseases"/>
            <person name="Earl A."/>
            <person name="Manson A."/>
            <person name="Gilmore M."/>
            <person name="Schwartman J."/>
            <person name="Shea T."/>
            <person name="Abouelleil A."/>
            <person name="Cao P."/>
            <person name="Chapman S."/>
            <person name="Cusick C."/>
            <person name="Young S."/>
            <person name="Neafsey D."/>
            <person name="Nusbaum C."/>
            <person name="Birren B."/>
        </authorList>
    </citation>
    <scope>NUCLEOTIDE SEQUENCE</scope>
    <source>
        <strain evidence="4">9E7_DIV0242</strain>
    </source>
</reference>
<feature type="compositionally biased region" description="Low complexity" evidence="1">
    <location>
        <begin position="261"/>
        <end position="283"/>
    </location>
</feature>
<dbReference type="RefSeq" id="WP_170924775.1">
    <property type="nucleotide sequence ID" value="NZ_CP147247.1"/>
</dbReference>
<proteinExistence type="predicted"/>
<evidence type="ECO:0008006" key="6">
    <source>
        <dbReference type="Google" id="ProtNLM"/>
    </source>
</evidence>
<feature type="compositionally biased region" description="Polar residues" evidence="1">
    <location>
        <begin position="33"/>
        <end position="42"/>
    </location>
</feature>
<feature type="chain" id="PRO_5012421739" description="Gram-positive cocci surface proteins LPxTG domain-containing protein" evidence="2">
    <location>
        <begin position="24"/>
        <end position="327"/>
    </location>
</feature>
<evidence type="ECO:0000256" key="1">
    <source>
        <dbReference type="SAM" id="MobiDB-lite"/>
    </source>
</evidence>
<evidence type="ECO:0000313" key="3">
    <source>
        <dbReference type="EMBL" id="OTP15981.1"/>
    </source>
</evidence>
<evidence type="ECO:0000256" key="2">
    <source>
        <dbReference type="SAM" id="SignalP"/>
    </source>
</evidence>
<accession>A0A242K6N8</accession>
<sequence>MKKIGLVGLLMIGSFSFGFSAFAETDSQEAEGSFSSTEVTTPRSEESVKEAETTTPSIEESGPAIIESSEATVPSTEAKTDTTASSEENIVTELKHTASPAASYTKGATPKAEDFKAVLEQVLKLRFHTLAFQEGSDQTTATLDLHTTKLLATDTNGTSYVITCTYIVKSDSPTLNAPTINYDAQTNMLTGITFPYASVYFYEVGLETKEPLQVVHADANGNFSISGSNFETGRLMSVIVYTVGGVEFSEPVLFKIPLATGASSESSPSDSAETAATTTTEQETTTKKKSFPATGESDQNSLIYSGFLSLISACSLILLSKKHNHSS</sequence>
<keyword evidence="2" id="KW-0732">Signal</keyword>
<reference evidence="3" key="1">
    <citation type="submission" date="2017-05" db="EMBL/GenBank/DDBJ databases">
        <title>The Genome Sequence of Enterococcus sp. 9E7_DIV0242.</title>
        <authorList>
            <consortium name="The Broad Institute Genomics Platform"/>
            <consortium name="The Broad Institute Genomic Center for Infectious Diseases"/>
            <person name="Earl A."/>
            <person name="Manson A."/>
            <person name="Schwartman J."/>
            <person name="Gilmore M."/>
            <person name="Abouelleil A."/>
            <person name="Cao P."/>
            <person name="Chapman S."/>
            <person name="Cusick C."/>
            <person name="Shea T."/>
            <person name="Young S."/>
            <person name="Neafsey D."/>
            <person name="Nusbaum C."/>
            <person name="Birren B."/>
        </authorList>
    </citation>
    <scope>NUCLEOTIDE SEQUENCE [LARGE SCALE GENOMIC DNA]</scope>
    <source>
        <strain evidence="3">9E7_DIV0242</strain>
    </source>
</reference>
<feature type="compositionally biased region" description="Basic and acidic residues" evidence="1">
    <location>
        <begin position="43"/>
        <end position="52"/>
    </location>
</feature>
<dbReference type="EMBL" id="NGMM01000003">
    <property type="protein sequence ID" value="OTP15981.1"/>
    <property type="molecule type" value="Genomic_DNA"/>
</dbReference>
<dbReference type="AlphaFoldDB" id="A0A242K6N8"/>
<dbReference type="EMBL" id="CP147247">
    <property type="protein sequence ID" value="WYJ92294.1"/>
    <property type="molecule type" value="Genomic_DNA"/>
</dbReference>
<feature type="region of interest" description="Disordered" evidence="1">
    <location>
        <begin position="261"/>
        <end position="296"/>
    </location>
</feature>
<evidence type="ECO:0000313" key="4">
    <source>
        <dbReference type="EMBL" id="WYJ92294.1"/>
    </source>
</evidence>
<feature type="compositionally biased region" description="Polar residues" evidence="1">
    <location>
        <begin position="69"/>
        <end position="88"/>
    </location>
</feature>
<name>A0A242K6N8_9ENTE</name>
<dbReference type="NCBIfam" id="TIGR01167">
    <property type="entry name" value="LPXTG_anchor"/>
    <property type="match status" value="1"/>
</dbReference>
<keyword evidence="5" id="KW-1185">Reference proteome</keyword>
<protein>
    <recommendedName>
        <fullName evidence="6">Gram-positive cocci surface proteins LPxTG domain-containing protein</fullName>
    </recommendedName>
</protein>
<evidence type="ECO:0000313" key="5">
    <source>
        <dbReference type="Proteomes" id="UP000195141"/>
    </source>
</evidence>
<gene>
    <name evidence="3" type="ORF">A5888_002195</name>
    <name evidence="4" type="ORF">A5888_004067</name>
</gene>
<feature type="region of interest" description="Disordered" evidence="1">
    <location>
        <begin position="27"/>
        <end position="88"/>
    </location>
</feature>